<dbReference type="KEGG" id="ftj:FTUN_2498"/>
<reference evidence="3" key="1">
    <citation type="submission" date="2020-05" db="EMBL/GenBank/DDBJ databases">
        <title>Frigoriglobus tundricola gen. nov., sp. nov., a psychrotolerant cellulolytic planctomycete of the family Gemmataceae with two divergent copies of 16S rRNA gene.</title>
        <authorList>
            <person name="Kulichevskaya I.S."/>
            <person name="Ivanova A.A."/>
            <person name="Naumoff D.G."/>
            <person name="Beletsky A.V."/>
            <person name="Rijpstra W.I.C."/>
            <person name="Sinninghe Damste J.S."/>
            <person name="Mardanov A.V."/>
            <person name="Ravin N.V."/>
            <person name="Dedysh S.N."/>
        </authorList>
    </citation>
    <scope>NUCLEOTIDE SEQUENCE [LARGE SCALE GENOMIC DNA]</scope>
    <source>
        <strain evidence="3">PL17</strain>
    </source>
</reference>
<dbReference type="EMBL" id="CP053452">
    <property type="protein sequence ID" value="QJW94972.1"/>
    <property type="molecule type" value="Genomic_DNA"/>
</dbReference>
<evidence type="ECO:0000256" key="1">
    <source>
        <dbReference type="SAM" id="MobiDB-lite"/>
    </source>
</evidence>
<accession>A0A6M5YPS7</accession>
<proteinExistence type="predicted"/>
<protein>
    <submittedName>
        <fullName evidence="2">Uncharacterized protein</fullName>
    </submittedName>
</protein>
<evidence type="ECO:0000313" key="2">
    <source>
        <dbReference type="EMBL" id="QJW94972.1"/>
    </source>
</evidence>
<sequence length="40" mass="4173">MNTDHVRPHAGRGGPVEAQIRSASSFDSAHLDRPLSGSAS</sequence>
<gene>
    <name evidence="2" type="ORF">FTUN_2498</name>
</gene>
<keyword evidence="3" id="KW-1185">Reference proteome</keyword>
<dbReference type="Proteomes" id="UP000503447">
    <property type="component" value="Chromosome"/>
</dbReference>
<organism evidence="2 3">
    <name type="scientific">Frigoriglobus tundricola</name>
    <dbReference type="NCBI Taxonomy" id="2774151"/>
    <lineage>
        <taxon>Bacteria</taxon>
        <taxon>Pseudomonadati</taxon>
        <taxon>Planctomycetota</taxon>
        <taxon>Planctomycetia</taxon>
        <taxon>Gemmatales</taxon>
        <taxon>Gemmataceae</taxon>
        <taxon>Frigoriglobus</taxon>
    </lineage>
</organism>
<dbReference type="AlphaFoldDB" id="A0A6M5YPS7"/>
<evidence type="ECO:0000313" key="3">
    <source>
        <dbReference type="Proteomes" id="UP000503447"/>
    </source>
</evidence>
<feature type="region of interest" description="Disordered" evidence="1">
    <location>
        <begin position="1"/>
        <end position="40"/>
    </location>
</feature>
<name>A0A6M5YPS7_9BACT</name>